<dbReference type="InterPro" id="IPR046350">
    <property type="entry name" value="Cystatin_sf"/>
</dbReference>
<protein>
    <submittedName>
        <fullName evidence="2">Uncharacterized protein YpmB</fullName>
    </submittedName>
</protein>
<accession>A0ABS2N8Y1</accession>
<comment type="caution">
    <text evidence="2">The sequence shown here is derived from an EMBL/GenBank/DDBJ whole genome shotgun (WGS) entry which is preliminary data.</text>
</comment>
<evidence type="ECO:0000313" key="3">
    <source>
        <dbReference type="Proteomes" id="UP001646157"/>
    </source>
</evidence>
<dbReference type="Pfam" id="PF17881">
    <property type="entry name" value="TseB"/>
    <property type="match status" value="1"/>
</dbReference>
<dbReference type="Proteomes" id="UP001646157">
    <property type="component" value="Unassembled WGS sequence"/>
</dbReference>
<organism evidence="2 3">
    <name type="scientific">Rossellomorea pakistanensis</name>
    <dbReference type="NCBI Taxonomy" id="992288"/>
    <lineage>
        <taxon>Bacteria</taxon>
        <taxon>Bacillati</taxon>
        <taxon>Bacillota</taxon>
        <taxon>Bacilli</taxon>
        <taxon>Bacillales</taxon>
        <taxon>Bacillaceae</taxon>
        <taxon>Rossellomorea</taxon>
    </lineage>
</organism>
<evidence type="ECO:0000313" key="2">
    <source>
        <dbReference type="EMBL" id="MBM7584317.1"/>
    </source>
</evidence>
<dbReference type="RefSeq" id="WP_205168486.1">
    <property type="nucleotide sequence ID" value="NZ_JAFBDZ010000001.1"/>
</dbReference>
<name>A0ABS2N8Y1_9BACI</name>
<dbReference type="Gene3D" id="3.10.450.40">
    <property type="match status" value="2"/>
</dbReference>
<proteinExistence type="predicted"/>
<gene>
    <name evidence="2" type="ORF">JOC86_000854</name>
</gene>
<dbReference type="SUPFAM" id="SSF54403">
    <property type="entry name" value="Cystatin/monellin"/>
    <property type="match status" value="2"/>
</dbReference>
<evidence type="ECO:0000259" key="1">
    <source>
        <dbReference type="Pfam" id="PF17881"/>
    </source>
</evidence>
<dbReference type="InterPro" id="IPR041401">
    <property type="entry name" value="TseB-like_dom"/>
</dbReference>
<reference evidence="2 3" key="1">
    <citation type="submission" date="2021-01" db="EMBL/GenBank/DDBJ databases">
        <title>Genomic Encyclopedia of Type Strains, Phase IV (KMG-IV): sequencing the most valuable type-strain genomes for metagenomic binning, comparative biology and taxonomic classification.</title>
        <authorList>
            <person name="Goeker M."/>
        </authorList>
    </citation>
    <scope>NUCLEOTIDE SEQUENCE [LARGE SCALE GENOMIC DNA]</scope>
    <source>
        <strain evidence="2 3">DSM 24834</strain>
    </source>
</reference>
<keyword evidence="3" id="KW-1185">Reference proteome</keyword>
<feature type="domain" description="Cell wall elongation regulator TseB-like" evidence="1">
    <location>
        <begin position="36"/>
        <end position="80"/>
    </location>
</feature>
<dbReference type="EMBL" id="JAFBDZ010000001">
    <property type="protein sequence ID" value="MBM7584317.1"/>
    <property type="molecule type" value="Genomic_DNA"/>
</dbReference>
<sequence length="158" mass="18206">MKKMIFIIVFILLIGIGLSIKVYVDARSPFNEKTEEAITLAKSQEKISKVDSASIYNGTKSYVVLIGKNAEKEKVIVWVPNKKKDKMITQKWANGISKEKAVNKLKNEESTKEILSVKLGLEEVGPVWEITYLNNKDQLNYYYLLFESGEWWKKIENL</sequence>